<proteinExistence type="predicted"/>
<feature type="region of interest" description="Disordered" evidence="1">
    <location>
        <begin position="126"/>
        <end position="157"/>
    </location>
</feature>
<comment type="caution">
    <text evidence="3">The sequence shown here is derived from an EMBL/GenBank/DDBJ whole genome shotgun (WGS) entry which is preliminary data.</text>
</comment>
<evidence type="ECO:0000256" key="1">
    <source>
        <dbReference type="SAM" id="MobiDB-lite"/>
    </source>
</evidence>
<name>A0A918GLB7_STRGD</name>
<evidence type="ECO:0000259" key="2">
    <source>
        <dbReference type="Pfam" id="PF00652"/>
    </source>
</evidence>
<feature type="compositionally biased region" description="Low complexity" evidence="1">
    <location>
        <begin position="190"/>
        <end position="216"/>
    </location>
</feature>
<dbReference type="Pfam" id="PF00652">
    <property type="entry name" value="Ricin_B_lectin"/>
    <property type="match status" value="1"/>
</dbReference>
<feature type="region of interest" description="Disordered" evidence="1">
    <location>
        <begin position="190"/>
        <end position="218"/>
    </location>
</feature>
<dbReference type="Proteomes" id="UP000653493">
    <property type="component" value="Unassembled WGS sequence"/>
</dbReference>
<sequence>MSLPATARCLLWHTEVEAEPVSVPAALPGLDPDPASAALAQARETFREACVHAHRQFAPTPDCRFHNRLLDVPIRRGTELLPDVREHLERRRHCRDAADQLALYERGPAVLIAEAVLGWGARRHLGSRPRRTASPARAATRHRGGGRSRVPVRRPRSMRSVLRGAGAASAGVLMTALVVTTWTYDGKDTGPASSAGRATAAPAPVSAAGPAGQPVGTRPRNEAAGLCLNVPDGPRAGAGALPAPCSSRWTQRWTHEDDGLLRPVAGAGLCLDSRADAGVVVLGTCADEGGARGGDVRCARTGRDELVPRRDPQLALAPLGADPGADLVVVLRDSSTVQRRRTDPPDAGTPGTGADDPAARAVGPAGR</sequence>
<dbReference type="InterPro" id="IPR035992">
    <property type="entry name" value="Ricin_B-like_lectins"/>
</dbReference>
<dbReference type="PROSITE" id="PS50231">
    <property type="entry name" value="RICIN_B_LECTIN"/>
    <property type="match status" value="1"/>
</dbReference>
<evidence type="ECO:0000313" key="3">
    <source>
        <dbReference type="EMBL" id="GGS42939.1"/>
    </source>
</evidence>
<dbReference type="EMBL" id="BMSL01000009">
    <property type="protein sequence ID" value="GGS42939.1"/>
    <property type="molecule type" value="Genomic_DNA"/>
</dbReference>
<feature type="compositionally biased region" description="Basic residues" evidence="1">
    <location>
        <begin position="139"/>
        <end position="157"/>
    </location>
</feature>
<evidence type="ECO:0000313" key="4">
    <source>
        <dbReference type="Proteomes" id="UP000653493"/>
    </source>
</evidence>
<organism evidence="3 4">
    <name type="scientific">Streptomyces griseoviridis</name>
    <dbReference type="NCBI Taxonomy" id="45398"/>
    <lineage>
        <taxon>Bacteria</taxon>
        <taxon>Bacillati</taxon>
        <taxon>Actinomycetota</taxon>
        <taxon>Actinomycetes</taxon>
        <taxon>Kitasatosporales</taxon>
        <taxon>Streptomycetaceae</taxon>
        <taxon>Streptomyces</taxon>
    </lineage>
</organism>
<reference evidence="3" key="1">
    <citation type="journal article" date="2014" name="Int. J. Syst. Evol. Microbiol.">
        <title>Complete genome sequence of Corynebacterium casei LMG S-19264T (=DSM 44701T), isolated from a smear-ripened cheese.</title>
        <authorList>
            <consortium name="US DOE Joint Genome Institute (JGI-PGF)"/>
            <person name="Walter F."/>
            <person name="Albersmeier A."/>
            <person name="Kalinowski J."/>
            <person name="Ruckert C."/>
        </authorList>
    </citation>
    <scope>NUCLEOTIDE SEQUENCE</scope>
    <source>
        <strain evidence="3">JCM 4234</strain>
    </source>
</reference>
<gene>
    <name evidence="3" type="ORF">GCM10010238_35710</name>
</gene>
<keyword evidence="4" id="KW-1185">Reference proteome</keyword>
<feature type="domain" description="Ricin B lectin" evidence="2">
    <location>
        <begin position="220"/>
        <end position="289"/>
    </location>
</feature>
<dbReference type="Gene3D" id="2.80.10.50">
    <property type="match status" value="1"/>
</dbReference>
<feature type="region of interest" description="Disordered" evidence="1">
    <location>
        <begin position="333"/>
        <end position="367"/>
    </location>
</feature>
<dbReference type="SUPFAM" id="SSF50370">
    <property type="entry name" value="Ricin B-like lectins"/>
    <property type="match status" value="1"/>
</dbReference>
<dbReference type="AlphaFoldDB" id="A0A918GLB7"/>
<dbReference type="InterPro" id="IPR000772">
    <property type="entry name" value="Ricin_B_lectin"/>
</dbReference>
<accession>A0A918GLB7</accession>
<protein>
    <recommendedName>
        <fullName evidence="2">Ricin B lectin domain-containing protein</fullName>
    </recommendedName>
</protein>
<reference evidence="3" key="2">
    <citation type="submission" date="2020-09" db="EMBL/GenBank/DDBJ databases">
        <authorList>
            <person name="Sun Q."/>
            <person name="Ohkuma M."/>
        </authorList>
    </citation>
    <scope>NUCLEOTIDE SEQUENCE</scope>
    <source>
        <strain evidence="3">JCM 4234</strain>
    </source>
</reference>